<dbReference type="Proteomes" id="UP000053317">
    <property type="component" value="Unassembled WGS sequence"/>
</dbReference>
<keyword evidence="3" id="KW-1185">Reference proteome</keyword>
<evidence type="ECO:0000259" key="1">
    <source>
        <dbReference type="Pfam" id="PF06985"/>
    </source>
</evidence>
<protein>
    <submittedName>
        <fullName evidence="2">Putative tol protein</fullName>
    </submittedName>
</protein>
<dbReference type="EMBL" id="LCWF01000063">
    <property type="protein sequence ID" value="KKY24131.1"/>
    <property type="molecule type" value="Genomic_DNA"/>
</dbReference>
<proteinExistence type="predicted"/>
<dbReference type="Pfam" id="PF06985">
    <property type="entry name" value="HET"/>
    <property type="match status" value="1"/>
</dbReference>
<dbReference type="InterPro" id="IPR010730">
    <property type="entry name" value="HET"/>
</dbReference>
<reference evidence="2 3" key="2">
    <citation type="submission" date="2015-05" db="EMBL/GenBank/DDBJ databases">
        <authorList>
            <person name="Morales-Cruz A."/>
            <person name="Amrine K.C."/>
            <person name="Cantu D."/>
        </authorList>
    </citation>
    <scope>NUCLEOTIDE SEQUENCE [LARGE SCALE GENOMIC DNA]</scope>
    <source>
        <strain evidence="2">UCRPC4</strain>
    </source>
</reference>
<evidence type="ECO:0000313" key="3">
    <source>
        <dbReference type="Proteomes" id="UP000053317"/>
    </source>
</evidence>
<comment type="caution">
    <text evidence="2">The sequence shown here is derived from an EMBL/GenBank/DDBJ whole genome shotgun (WGS) entry which is preliminary data.</text>
</comment>
<feature type="domain" description="Heterokaryon incompatibility" evidence="1">
    <location>
        <begin position="1"/>
        <end position="83"/>
    </location>
</feature>
<dbReference type="OrthoDB" id="405906at2759"/>
<reference evidence="2 3" key="1">
    <citation type="submission" date="2015-05" db="EMBL/GenBank/DDBJ databases">
        <title>Distinctive expansion of gene families associated with plant cell wall degradation and secondary metabolism in the genomes of grapevine trunk pathogens.</title>
        <authorList>
            <person name="Lawrence D.P."/>
            <person name="Travadon R."/>
            <person name="Rolshausen P.E."/>
            <person name="Baumgartner K."/>
        </authorList>
    </citation>
    <scope>NUCLEOTIDE SEQUENCE [LARGE SCALE GENOMIC DNA]</scope>
    <source>
        <strain evidence="2">UCRPC4</strain>
    </source>
</reference>
<name>A0A0G2EPS7_PHACM</name>
<accession>A0A0G2EPS7</accession>
<dbReference type="PANTHER" id="PTHR33112:SF12">
    <property type="entry name" value="HETEROKARYON INCOMPATIBILITY DOMAIN-CONTAINING PROTEIN"/>
    <property type="match status" value="1"/>
</dbReference>
<sequence>MDSIYSLATVVLIAATCIDANSHLPGISPGTRRHEPEPFRMKGLDLVQSLDPVLGVKIDHRTDRSGGYLGDTIWDTRAWTLQERFLASRSLICTAEQLYWECEEAFWCEDSFREIPGISPDPHRTSLCGGELNLSWSSDIPTFDVYYRTLLEEYTGRALTFDSDALNAFSGITRAFENSTGERFFWGIPTAYLESALAWGHRTLSLRRRYGAVGGRTRFPSWSWVGWTCDGKSKIANQHLTMECLGLDFYRLAEDGSTAQSLQQKIKSNDKVDLLAEGSTIPNRSARCRKFVMQDLPADIPITPSSLLCFWTASAKVVISFQSPVNLASQDDDIHDLEITLSQEEHHFPVSWSQLPSVQEGATVEIIAVAQNRGNWDTGHVANGAIGVMMISWYRGVAFREGFAWIAIRDWTSLKRRVWRLIVLGNAVSGVTNTVGGVVGAAGRGLGETVTGVTGKAGKPVGDGIKDVAEGIEGGAARVAKGVKNAGEGEHGPLR</sequence>
<evidence type="ECO:0000313" key="2">
    <source>
        <dbReference type="EMBL" id="KKY24131.1"/>
    </source>
</evidence>
<dbReference type="AlphaFoldDB" id="A0A0G2EPS7"/>
<dbReference type="PANTHER" id="PTHR33112">
    <property type="entry name" value="DOMAIN PROTEIN, PUTATIVE-RELATED"/>
    <property type="match status" value="1"/>
</dbReference>
<organism evidence="2 3">
    <name type="scientific">Phaeomoniella chlamydospora</name>
    <name type="common">Phaeoacremonium chlamydosporum</name>
    <dbReference type="NCBI Taxonomy" id="158046"/>
    <lineage>
        <taxon>Eukaryota</taxon>
        <taxon>Fungi</taxon>
        <taxon>Dikarya</taxon>
        <taxon>Ascomycota</taxon>
        <taxon>Pezizomycotina</taxon>
        <taxon>Eurotiomycetes</taxon>
        <taxon>Chaetothyriomycetidae</taxon>
        <taxon>Phaeomoniellales</taxon>
        <taxon>Phaeomoniellaceae</taxon>
        <taxon>Phaeomoniella</taxon>
    </lineage>
</organism>
<gene>
    <name evidence="2" type="ORF">UCRPC4_g02597</name>
</gene>